<accession>A0A453RUZ3</accession>
<dbReference type="EnsemblPlants" id="AET7Gv20714200.10">
    <property type="protein sequence ID" value="AET7Gv20714200.10"/>
    <property type="gene ID" value="AET7Gv20714200"/>
</dbReference>
<dbReference type="Gramene" id="AET7Gv20714200.19">
    <property type="protein sequence ID" value="AET7Gv20714200.19"/>
    <property type="gene ID" value="AET7Gv20714200"/>
</dbReference>
<keyword evidence="2" id="KW-1185">Reference proteome</keyword>
<reference evidence="1" key="4">
    <citation type="submission" date="2019-03" db="UniProtKB">
        <authorList>
            <consortium name="EnsemblPlants"/>
        </authorList>
    </citation>
    <scope>IDENTIFICATION</scope>
</reference>
<dbReference type="Gramene" id="AET7Gv20714200.10">
    <property type="protein sequence ID" value="AET7Gv20714200.10"/>
    <property type="gene ID" value="AET7Gv20714200"/>
</dbReference>
<reference evidence="2" key="1">
    <citation type="journal article" date="2014" name="Science">
        <title>Ancient hybridizations among the ancestral genomes of bread wheat.</title>
        <authorList>
            <consortium name="International Wheat Genome Sequencing Consortium,"/>
            <person name="Marcussen T."/>
            <person name="Sandve S.R."/>
            <person name="Heier L."/>
            <person name="Spannagl M."/>
            <person name="Pfeifer M."/>
            <person name="Jakobsen K.S."/>
            <person name="Wulff B.B."/>
            <person name="Steuernagel B."/>
            <person name="Mayer K.F."/>
            <person name="Olsen O.A."/>
        </authorList>
    </citation>
    <scope>NUCLEOTIDE SEQUENCE [LARGE SCALE GENOMIC DNA]</scope>
    <source>
        <strain evidence="2">cv. AL8/78</strain>
    </source>
</reference>
<reference evidence="1" key="5">
    <citation type="journal article" date="2021" name="G3 (Bethesda)">
        <title>Aegilops tauschii genome assembly Aet v5.0 features greater sequence contiguity and improved annotation.</title>
        <authorList>
            <person name="Wang L."/>
            <person name="Zhu T."/>
            <person name="Rodriguez J.C."/>
            <person name="Deal K.R."/>
            <person name="Dubcovsky J."/>
            <person name="McGuire P.E."/>
            <person name="Lux T."/>
            <person name="Spannagl M."/>
            <person name="Mayer K.F.X."/>
            <person name="Baldrich P."/>
            <person name="Meyers B.C."/>
            <person name="Huo N."/>
            <person name="Gu Y.Q."/>
            <person name="Zhou H."/>
            <person name="Devos K.M."/>
            <person name="Bennetzen J.L."/>
            <person name="Unver T."/>
            <person name="Budak H."/>
            <person name="Gulick P.J."/>
            <person name="Galiba G."/>
            <person name="Kalapos B."/>
            <person name="Nelson D.R."/>
            <person name="Li P."/>
            <person name="You F.M."/>
            <person name="Luo M.C."/>
            <person name="Dvorak J."/>
        </authorList>
    </citation>
    <scope>NUCLEOTIDE SEQUENCE [LARGE SCALE GENOMIC DNA]</scope>
    <source>
        <strain evidence="1">cv. AL8/78</strain>
    </source>
</reference>
<evidence type="ECO:0000313" key="2">
    <source>
        <dbReference type="Proteomes" id="UP000015105"/>
    </source>
</evidence>
<dbReference type="Gramene" id="AET7Gv20714200.15">
    <property type="protein sequence ID" value="AET7Gv20714200.15"/>
    <property type="gene ID" value="AET7Gv20714200"/>
</dbReference>
<evidence type="ECO:0000313" key="1">
    <source>
        <dbReference type="EnsemblPlants" id="AET7Gv20714200.19"/>
    </source>
</evidence>
<reference evidence="1" key="3">
    <citation type="journal article" date="2017" name="Nature">
        <title>Genome sequence of the progenitor of the wheat D genome Aegilops tauschii.</title>
        <authorList>
            <person name="Luo M.C."/>
            <person name="Gu Y.Q."/>
            <person name="Puiu D."/>
            <person name="Wang H."/>
            <person name="Twardziok S.O."/>
            <person name="Deal K.R."/>
            <person name="Huo N."/>
            <person name="Zhu T."/>
            <person name="Wang L."/>
            <person name="Wang Y."/>
            <person name="McGuire P.E."/>
            <person name="Liu S."/>
            <person name="Long H."/>
            <person name="Ramasamy R.K."/>
            <person name="Rodriguez J.C."/>
            <person name="Van S.L."/>
            <person name="Yuan L."/>
            <person name="Wang Z."/>
            <person name="Xia Z."/>
            <person name="Xiao L."/>
            <person name="Anderson O.D."/>
            <person name="Ouyang S."/>
            <person name="Liang Y."/>
            <person name="Zimin A.V."/>
            <person name="Pertea G."/>
            <person name="Qi P."/>
            <person name="Bennetzen J.L."/>
            <person name="Dai X."/>
            <person name="Dawson M.W."/>
            <person name="Muller H.G."/>
            <person name="Kugler K."/>
            <person name="Rivarola-Duarte L."/>
            <person name="Spannagl M."/>
            <person name="Mayer K.F.X."/>
            <person name="Lu F.H."/>
            <person name="Bevan M.W."/>
            <person name="Leroy P."/>
            <person name="Li P."/>
            <person name="You F.M."/>
            <person name="Sun Q."/>
            <person name="Liu Z."/>
            <person name="Lyons E."/>
            <person name="Wicker T."/>
            <person name="Salzberg S.L."/>
            <person name="Devos K.M."/>
            <person name="Dvorak J."/>
        </authorList>
    </citation>
    <scope>NUCLEOTIDE SEQUENCE [LARGE SCALE GENOMIC DNA]</scope>
    <source>
        <strain evidence="1">cv. AL8/78</strain>
    </source>
</reference>
<dbReference type="EnsemblPlants" id="AET7Gv20714200.15">
    <property type="protein sequence ID" value="AET7Gv20714200.15"/>
    <property type="gene ID" value="AET7Gv20714200"/>
</dbReference>
<dbReference type="Proteomes" id="UP000015105">
    <property type="component" value="Chromosome 7D"/>
</dbReference>
<dbReference type="Gramene" id="AET7Gv20714200.14">
    <property type="protein sequence ID" value="AET7Gv20714200.14"/>
    <property type="gene ID" value="AET7Gv20714200"/>
</dbReference>
<dbReference type="EnsemblPlants" id="AET7Gv20714200.19">
    <property type="protein sequence ID" value="AET7Gv20714200.19"/>
    <property type="gene ID" value="AET7Gv20714200"/>
</dbReference>
<name>A0A453RUZ3_AEGTS</name>
<sequence length="70" mass="7803">MVVRMMKKSSLAGGKYVSVHLRFKEDMVAGRRKLKWKMPVKGAGEGSFTDLVELSIPRQTEGMGNAHLLL</sequence>
<dbReference type="EnsemblPlants" id="AET7Gv20714200.14">
    <property type="protein sequence ID" value="AET7Gv20714200.14"/>
    <property type="gene ID" value="AET7Gv20714200"/>
</dbReference>
<reference evidence="2" key="2">
    <citation type="journal article" date="2017" name="Nat. Plants">
        <title>The Aegilops tauschii genome reveals multiple impacts of transposons.</title>
        <authorList>
            <person name="Zhao G."/>
            <person name="Zou C."/>
            <person name="Li K."/>
            <person name="Wang K."/>
            <person name="Li T."/>
            <person name="Gao L."/>
            <person name="Zhang X."/>
            <person name="Wang H."/>
            <person name="Yang Z."/>
            <person name="Liu X."/>
            <person name="Jiang W."/>
            <person name="Mao L."/>
            <person name="Kong X."/>
            <person name="Jiao Y."/>
            <person name="Jia J."/>
        </authorList>
    </citation>
    <scope>NUCLEOTIDE SEQUENCE [LARGE SCALE GENOMIC DNA]</scope>
    <source>
        <strain evidence="2">cv. AL8/78</strain>
    </source>
</reference>
<proteinExistence type="predicted"/>
<organism evidence="1 2">
    <name type="scientific">Aegilops tauschii subsp. strangulata</name>
    <name type="common">Goatgrass</name>
    <dbReference type="NCBI Taxonomy" id="200361"/>
    <lineage>
        <taxon>Eukaryota</taxon>
        <taxon>Viridiplantae</taxon>
        <taxon>Streptophyta</taxon>
        <taxon>Embryophyta</taxon>
        <taxon>Tracheophyta</taxon>
        <taxon>Spermatophyta</taxon>
        <taxon>Magnoliopsida</taxon>
        <taxon>Liliopsida</taxon>
        <taxon>Poales</taxon>
        <taxon>Poaceae</taxon>
        <taxon>BOP clade</taxon>
        <taxon>Pooideae</taxon>
        <taxon>Triticodae</taxon>
        <taxon>Triticeae</taxon>
        <taxon>Triticinae</taxon>
        <taxon>Aegilops</taxon>
    </lineage>
</organism>
<protein>
    <submittedName>
        <fullName evidence="1">Uncharacterized protein</fullName>
    </submittedName>
</protein>
<dbReference type="AlphaFoldDB" id="A0A453RUZ3"/>